<dbReference type="InterPro" id="IPR001932">
    <property type="entry name" value="PPM-type_phosphatase-like_dom"/>
</dbReference>
<reference evidence="4" key="1">
    <citation type="journal article" date="2017" name="bioRxiv">
        <title>Comparative analysis of the genomes of Stylophora pistillata and Acropora digitifera provides evidence for extensive differences between species of corals.</title>
        <authorList>
            <person name="Voolstra C.R."/>
            <person name="Li Y."/>
            <person name="Liew Y.J."/>
            <person name="Baumgarten S."/>
            <person name="Zoccola D."/>
            <person name="Flot J.-F."/>
            <person name="Tambutte S."/>
            <person name="Allemand D."/>
            <person name="Aranda M."/>
        </authorList>
    </citation>
    <scope>NUCLEOTIDE SEQUENCE [LARGE SCALE GENOMIC DNA]</scope>
</reference>
<feature type="compositionally biased region" description="Acidic residues" evidence="1">
    <location>
        <begin position="109"/>
        <end position="124"/>
    </location>
</feature>
<dbReference type="InterPro" id="IPR036457">
    <property type="entry name" value="PPM-type-like_dom_sf"/>
</dbReference>
<dbReference type="Gene3D" id="3.60.40.10">
    <property type="entry name" value="PPM-type phosphatase domain"/>
    <property type="match status" value="1"/>
</dbReference>
<feature type="compositionally biased region" description="Basic and acidic residues" evidence="1">
    <location>
        <begin position="125"/>
        <end position="141"/>
    </location>
</feature>
<dbReference type="AlphaFoldDB" id="A0A2B4S0L5"/>
<dbReference type="EMBL" id="LSMT01000243">
    <property type="protein sequence ID" value="PFX22340.1"/>
    <property type="molecule type" value="Genomic_DNA"/>
</dbReference>
<name>A0A2B4S0L5_STYPI</name>
<evidence type="ECO:0000313" key="3">
    <source>
        <dbReference type="EMBL" id="PFX22340.1"/>
    </source>
</evidence>
<dbReference type="STRING" id="50429.A0A2B4S0L5"/>
<dbReference type="SUPFAM" id="SSF81606">
    <property type="entry name" value="PP2C-like"/>
    <property type="match status" value="1"/>
</dbReference>
<gene>
    <name evidence="3" type="primary">PP2D1</name>
    <name evidence="3" type="ORF">AWC38_SpisGene13172</name>
</gene>
<proteinExistence type="predicted"/>
<dbReference type="GO" id="GO:0004722">
    <property type="term" value="F:protein serine/threonine phosphatase activity"/>
    <property type="evidence" value="ECO:0007669"/>
    <property type="project" value="InterPro"/>
</dbReference>
<organism evidence="3 4">
    <name type="scientific">Stylophora pistillata</name>
    <name type="common">Smooth cauliflower coral</name>
    <dbReference type="NCBI Taxonomy" id="50429"/>
    <lineage>
        <taxon>Eukaryota</taxon>
        <taxon>Metazoa</taxon>
        <taxon>Cnidaria</taxon>
        <taxon>Anthozoa</taxon>
        <taxon>Hexacorallia</taxon>
        <taxon>Scleractinia</taxon>
        <taxon>Astrocoeniina</taxon>
        <taxon>Pocilloporidae</taxon>
        <taxon>Stylophora</taxon>
    </lineage>
</organism>
<dbReference type="PANTHER" id="PTHR13832:SF699">
    <property type="entry name" value="INTEGRIN-LINKED KINASE-ASSOCIATED SERINE_THREONINE PHOSPHATASE 2C"/>
    <property type="match status" value="1"/>
</dbReference>
<dbReference type="PROSITE" id="PS51746">
    <property type="entry name" value="PPM_2"/>
    <property type="match status" value="1"/>
</dbReference>
<protein>
    <submittedName>
        <fullName evidence="3">Protein phosphatase 2C-like domain-containing protein 1</fullName>
    </submittedName>
</protein>
<evidence type="ECO:0000313" key="4">
    <source>
        <dbReference type="Proteomes" id="UP000225706"/>
    </source>
</evidence>
<dbReference type="InterPro" id="IPR015655">
    <property type="entry name" value="PP2C"/>
</dbReference>
<dbReference type="Proteomes" id="UP000225706">
    <property type="component" value="Unassembled WGS sequence"/>
</dbReference>
<feature type="region of interest" description="Disordered" evidence="1">
    <location>
        <begin position="108"/>
        <end position="141"/>
    </location>
</feature>
<evidence type="ECO:0000256" key="1">
    <source>
        <dbReference type="SAM" id="MobiDB-lite"/>
    </source>
</evidence>
<dbReference type="CDD" id="cd00143">
    <property type="entry name" value="PP2Cc"/>
    <property type="match status" value="1"/>
</dbReference>
<dbReference type="PANTHER" id="PTHR13832">
    <property type="entry name" value="PROTEIN PHOSPHATASE 2C"/>
    <property type="match status" value="1"/>
</dbReference>
<dbReference type="OrthoDB" id="2021138at2759"/>
<feature type="domain" description="PPM-type phosphatase" evidence="2">
    <location>
        <begin position="282"/>
        <end position="700"/>
    </location>
</feature>
<keyword evidence="4" id="KW-1185">Reference proteome</keyword>
<comment type="caution">
    <text evidence="3">The sequence shown here is derived from an EMBL/GenBank/DDBJ whole genome shotgun (WGS) entry which is preliminary data.</text>
</comment>
<accession>A0A2B4S0L5</accession>
<dbReference type="Pfam" id="PF00481">
    <property type="entry name" value="PP2C"/>
    <property type="match status" value="1"/>
</dbReference>
<evidence type="ECO:0000259" key="2">
    <source>
        <dbReference type="PROSITE" id="PS51746"/>
    </source>
</evidence>
<sequence length="730" mass="82343">MADSLNYLRSKHGWAQTNRFVLRWFNLNEAPKAARETGMTIPASGRPPISAKPRCSQRVALKTKRKSLAKGVTKAGTENKKGLDAVSNREMQEHAAVTVNLISSRAVNSDEEMEEIGEDPEGEEREAVSGDDHQNEDQDHSDVETFDFFTESSSEVSEEAVLLPNILIPCTKCHDVINICRLPCHRNLHYALQTLKYAQDQRPKNISALVRRRKLLIKQQQDAGSKRKQDPFGDKHLHKLNTAFEFLRTELQGTTDLRYLCERVIEEIKVTGESFDLSCSIAAGVCEEANKRWKIMEDVHMYQDNFLNNINSAFIAIYEGYSGKNTALECSRKLHVYLKEELDSIITKTYMRPSKKEISTAFRSSFAKTEKFLLMSEEERSQSRWSGCSAVTCVLSDEMCFVANAGNEGAILIRDNDVVKVLTNKHDLYNKKERERVKKSCGVIVKTEKCALINGALGVTRGIGSIGDMALKRCIINEPDVRTISLDPTDQLLVLASSGFWKMFSYEETIHLVNGFFGQIRRGAKQKIIEGEIVDRTVSEIHHEHLSNAEYRTELFFKMAGDNCNDTSSPSVFPSDNVAGGLAHSKSEDDLSNLIAHYQIKPCVEANGYMSFFNSKGEPIHTNHTTNPPPIDDVTSTYTRHHRFSLPDNKMLNWLKGGEEKDLTRTEKARLLAKSLAERLVKSALYAESMENITVFVVLLPGFSMVNWQMVTPDILEALEEFVADDDLFE</sequence>
<dbReference type="SMART" id="SM00332">
    <property type="entry name" value="PP2Cc"/>
    <property type="match status" value="1"/>
</dbReference>